<dbReference type="FunCoup" id="A0A7L4YJH8">
    <property type="interactions" value="173"/>
</dbReference>
<dbReference type="GO" id="GO:0004632">
    <property type="term" value="F:phosphopantothenate--cysteine ligase activity"/>
    <property type="evidence" value="ECO:0007669"/>
    <property type="project" value="UniProtKB-UniRule"/>
</dbReference>
<gene>
    <name evidence="3 7" type="primary">coaBC</name>
    <name evidence="7" type="ORF">EK0264_00990</name>
</gene>
<comment type="similarity">
    <text evidence="3 4">In the C-terminal section; belongs to the PPC synthetase family.</text>
</comment>
<evidence type="ECO:0000313" key="7">
    <source>
        <dbReference type="EMBL" id="QHB99013.1"/>
    </source>
</evidence>
<feature type="binding site" evidence="3">
    <location>
        <position position="351"/>
    </location>
    <ligand>
        <name>CTP</name>
        <dbReference type="ChEBI" id="CHEBI:37563"/>
    </ligand>
</feature>
<dbReference type="Proteomes" id="UP000463857">
    <property type="component" value="Chromosome"/>
</dbReference>
<feature type="region of interest" description="Phosphopantothenoylcysteine decarboxylase" evidence="3">
    <location>
        <begin position="1"/>
        <end position="193"/>
    </location>
</feature>
<dbReference type="Pfam" id="PF04127">
    <property type="entry name" value="DFP"/>
    <property type="match status" value="1"/>
</dbReference>
<dbReference type="InterPro" id="IPR036551">
    <property type="entry name" value="Flavin_trans-like"/>
</dbReference>
<dbReference type="EMBL" id="CP047156">
    <property type="protein sequence ID" value="QHB99013.1"/>
    <property type="molecule type" value="Genomic_DNA"/>
</dbReference>
<organism evidence="7 8">
    <name type="scientific">Epidermidibacterium keratini</name>
    <dbReference type="NCBI Taxonomy" id="1891644"/>
    <lineage>
        <taxon>Bacteria</taxon>
        <taxon>Bacillati</taxon>
        <taxon>Actinomycetota</taxon>
        <taxon>Actinomycetes</taxon>
        <taxon>Sporichthyales</taxon>
        <taxon>Sporichthyaceae</taxon>
        <taxon>Epidermidibacterium</taxon>
    </lineage>
</organism>
<evidence type="ECO:0000256" key="1">
    <source>
        <dbReference type="ARBA" id="ARBA00022793"/>
    </source>
</evidence>
<comment type="pathway">
    <text evidence="3 4">Cofactor biosynthesis; coenzyme A biosynthesis; CoA from (R)-pantothenate: step 2/5.</text>
</comment>
<feature type="binding site" evidence="3">
    <location>
        <begin position="309"/>
        <end position="312"/>
    </location>
    <ligand>
        <name>CTP</name>
        <dbReference type="ChEBI" id="CHEBI:37563"/>
    </ligand>
</feature>
<dbReference type="EC" id="4.1.1.36" evidence="3"/>
<dbReference type="SUPFAM" id="SSF52507">
    <property type="entry name" value="Homo-oligomeric flavin-containing Cys decarboxylases, HFCD"/>
    <property type="match status" value="1"/>
</dbReference>
<dbReference type="InParanoid" id="A0A7L4YJH8"/>
<dbReference type="InterPro" id="IPR003382">
    <property type="entry name" value="Flavoprotein"/>
</dbReference>
<dbReference type="OrthoDB" id="9802554at2"/>
<reference evidence="7 8" key="1">
    <citation type="journal article" date="2018" name="Int. J. Syst. Evol. Microbiol.">
        <title>Epidermidibacterium keratini gen. nov., sp. nov., a member of the family Sporichthyaceae, isolated from keratin epidermis.</title>
        <authorList>
            <person name="Lee D.G."/>
            <person name="Trujillo M.E."/>
            <person name="Kang S."/>
            <person name="Nam J.J."/>
            <person name="Kim Y.J."/>
        </authorList>
    </citation>
    <scope>NUCLEOTIDE SEQUENCE [LARGE SCALE GENOMIC DNA]</scope>
    <source>
        <strain evidence="7 8">EPI-7</strain>
    </source>
</reference>
<feature type="binding site" evidence="3">
    <location>
        <position position="355"/>
    </location>
    <ligand>
        <name>CTP</name>
        <dbReference type="ChEBI" id="CHEBI:37563"/>
    </ligand>
</feature>
<dbReference type="SUPFAM" id="SSF102645">
    <property type="entry name" value="CoaB-like"/>
    <property type="match status" value="1"/>
</dbReference>
<dbReference type="InterPro" id="IPR007085">
    <property type="entry name" value="DNA/pantothenate-metab_flavo_C"/>
</dbReference>
<dbReference type="Gene3D" id="3.40.50.10300">
    <property type="entry name" value="CoaB-like"/>
    <property type="match status" value="1"/>
</dbReference>
<accession>A0A7L4YJH8</accession>
<comment type="function">
    <text evidence="3">Catalyzes two sequential steps in the biosynthesis of coenzyme A. In the first step cysteine is conjugated to 4'-phosphopantothenate to form 4-phosphopantothenoylcysteine. In the second step the latter compound is decarboxylated to form 4'-phosphopantotheine.</text>
</comment>
<keyword evidence="3 4" id="KW-0436">Ligase</keyword>
<dbReference type="PANTHER" id="PTHR14359:SF6">
    <property type="entry name" value="PHOSPHOPANTOTHENOYLCYSTEINE DECARBOXYLASE"/>
    <property type="match status" value="1"/>
</dbReference>
<dbReference type="GO" id="GO:0015937">
    <property type="term" value="P:coenzyme A biosynthetic process"/>
    <property type="evidence" value="ECO:0007669"/>
    <property type="project" value="UniProtKB-UniRule"/>
</dbReference>
<protein>
    <recommendedName>
        <fullName evidence="3">Coenzyme A biosynthesis bifunctional protein CoaBC</fullName>
    </recommendedName>
    <alternativeName>
        <fullName evidence="3">DNA/pantothenate metabolism flavoprotein</fullName>
    </alternativeName>
    <alternativeName>
        <fullName evidence="3">Phosphopantothenoylcysteine synthetase/decarboxylase</fullName>
        <shortName evidence="3">PPCS-PPCDC</shortName>
    </alternativeName>
    <domain>
        <recommendedName>
            <fullName evidence="3">Phosphopantothenoylcysteine decarboxylase</fullName>
            <shortName evidence="3">PPC decarboxylase</shortName>
            <shortName evidence="3">PPC-DC</shortName>
            <ecNumber evidence="3">4.1.1.36</ecNumber>
        </recommendedName>
        <alternativeName>
            <fullName evidence="3">CoaC</fullName>
        </alternativeName>
    </domain>
    <domain>
        <recommendedName>
            <fullName evidence="3">Phosphopantothenate--cysteine ligase</fullName>
            <ecNumber evidence="3">6.3.2.5</ecNumber>
        </recommendedName>
        <alternativeName>
            <fullName evidence="3">CoaB</fullName>
        </alternativeName>
        <alternativeName>
            <fullName evidence="3">Phosphopantothenoylcysteine synthetase</fullName>
            <shortName evidence="3">PPC synthetase</shortName>
            <shortName evidence="3">PPC-S</shortName>
        </alternativeName>
    </domain>
</protein>
<dbReference type="KEGG" id="eke:EK0264_00990"/>
<feature type="region of interest" description="Phosphopantothenate--cysteine ligase" evidence="3">
    <location>
        <begin position="194"/>
        <end position="413"/>
    </location>
</feature>
<dbReference type="NCBIfam" id="TIGR00521">
    <property type="entry name" value="coaBC_dfp"/>
    <property type="match status" value="1"/>
</dbReference>
<feature type="domain" description="Flavoprotein" evidence="5">
    <location>
        <begin position="8"/>
        <end position="173"/>
    </location>
</feature>
<dbReference type="GO" id="GO:0046872">
    <property type="term" value="F:metal ion binding"/>
    <property type="evidence" value="ECO:0007669"/>
    <property type="project" value="UniProtKB-KW"/>
</dbReference>
<dbReference type="InterPro" id="IPR035929">
    <property type="entry name" value="CoaB-like_sf"/>
</dbReference>
<dbReference type="UniPathway" id="UPA00241">
    <property type="reaction ID" value="UER00353"/>
</dbReference>
<keyword evidence="3" id="KW-0511">Multifunctional enzyme</keyword>
<dbReference type="Gene3D" id="3.40.50.1950">
    <property type="entry name" value="Flavin prenyltransferase-like"/>
    <property type="match status" value="1"/>
</dbReference>
<dbReference type="PANTHER" id="PTHR14359">
    <property type="entry name" value="HOMO-OLIGOMERIC FLAVIN CONTAINING CYS DECARBOXYLASE FAMILY"/>
    <property type="match status" value="1"/>
</dbReference>
<name>A0A7L4YJH8_9ACTN</name>
<sequence length="413" mass="43285">MATGDKPRVVLGVSGGIAAYKSCDVLRSLTETGHHVDVVPTESALRFVGSATFEALSGNPVTDGVFSDVPSVRHVRLGQQADLVLVVPATADLMARMAHGNADDLLTATLLTAHCPVAIAPAMHTEMWEHAATRANVATLRERGVTVIGPAIGRLTGKDTGPGRLAEPNEIADLARLLIERPNALPADLDGLNVVVTAGGTRESLDPVRFLTNRSSGKQGYAIARVAAARGANVTMIAANVDFPEPAGAQVVRVSSADQLAEAVRREMGAADVIVMAAAVSDFRPAAYSEAKIKKSELEPDAIELTKNPDILVGLVTSRAQGDIPADCTIVGFAAETGDKQHSVEEYGRAKMARKGADMMVVNSVGDGGAFESDHNSGWILDAVGADEPIEHGSKYALAAQLWDHIGTRRSAR</sequence>
<dbReference type="GO" id="GO:0015941">
    <property type="term" value="P:pantothenate catabolic process"/>
    <property type="evidence" value="ECO:0007669"/>
    <property type="project" value="InterPro"/>
</dbReference>
<keyword evidence="3 4" id="KW-0288">FMN</keyword>
<comment type="pathway">
    <text evidence="3 4">Cofactor biosynthesis; coenzyme A biosynthesis; CoA from (R)-pantothenate: step 3/5.</text>
</comment>
<feature type="domain" description="DNA/pantothenate metabolism flavoprotein C-terminal" evidence="6">
    <location>
        <begin position="189"/>
        <end position="406"/>
    </location>
</feature>
<evidence type="ECO:0000256" key="2">
    <source>
        <dbReference type="ARBA" id="ARBA00023239"/>
    </source>
</evidence>
<comment type="similarity">
    <text evidence="3 4">In the N-terminal section; belongs to the HFCD (homo-oligomeric flavin containing Cys decarboxylase) superfamily.</text>
</comment>
<comment type="catalytic activity">
    <reaction evidence="3 4">
        <text>(R)-4'-phosphopantothenate + L-cysteine + CTP = N-[(R)-4-phosphopantothenoyl]-L-cysteine + CMP + diphosphate + H(+)</text>
        <dbReference type="Rhea" id="RHEA:19397"/>
        <dbReference type="ChEBI" id="CHEBI:10986"/>
        <dbReference type="ChEBI" id="CHEBI:15378"/>
        <dbReference type="ChEBI" id="CHEBI:33019"/>
        <dbReference type="ChEBI" id="CHEBI:35235"/>
        <dbReference type="ChEBI" id="CHEBI:37563"/>
        <dbReference type="ChEBI" id="CHEBI:59458"/>
        <dbReference type="ChEBI" id="CHEBI:60377"/>
        <dbReference type="EC" id="6.3.2.5"/>
    </reaction>
</comment>
<evidence type="ECO:0000256" key="4">
    <source>
        <dbReference type="RuleBase" id="RU364078"/>
    </source>
</evidence>
<keyword evidence="3" id="KW-0460">Magnesium</keyword>
<comment type="function">
    <text evidence="4">Catalyzes two steps in the biosynthesis of coenzyme A. In the first step cysteine is conjugated to 4'-phosphopantothenate to form 4-phosphopantothenoylcysteine, in the latter compound is decarboxylated to form 4'-phosphopantotheine.</text>
</comment>
<dbReference type="Pfam" id="PF02441">
    <property type="entry name" value="Flavoprotein"/>
    <property type="match status" value="1"/>
</dbReference>
<keyword evidence="1 3" id="KW-0210">Decarboxylase</keyword>
<keyword evidence="8" id="KW-1185">Reference proteome</keyword>
<dbReference type="InterPro" id="IPR005252">
    <property type="entry name" value="CoaBC"/>
</dbReference>
<evidence type="ECO:0000259" key="6">
    <source>
        <dbReference type="Pfam" id="PF04127"/>
    </source>
</evidence>
<keyword evidence="2 3" id="KW-0456">Lyase</keyword>
<dbReference type="GO" id="GO:0071513">
    <property type="term" value="C:phosphopantothenoylcysteine decarboxylase complex"/>
    <property type="evidence" value="ECO:0007669"/>
    <property type="project" value="TreeGrafter"/>
</dbReference>
<keyword evidence="3" id="KW-0479">Metal-binding</keyword>
<evidence type="ECO:0000313" key="8">
    <source>
        <dbReference type="Proteomes" id="UP000463857"/>
    </source>
</evidence>
<comment type="caution">
    <text evidence="3">Lacks conserved residue(s) required for the propagation of feature annotation.</text>
</comment>
<feature type="binding site" evidence="3">
    <location>
        <position position="292"/>
    </location>
    <ligand>
        <name>CTP</name>
        <dbReference type="ChEBI" id="CHEBI:37563"/>
    </ligand>
</feature>
<dbReference type="RefSeq" id="WP_159542078.1">
    <property type="nucleotide sequence ID" value="NZ_CP047156.1"/>
</dbReference>
<comment type="cofactor">
    <cofactor evidence="3">
        <name>FMN</name>
        <dbReference type="ChEBI" id="CHEBI:58210"/>
    </cofactor>
    <text evidence="3">Binds 1 FMN per subunit.</text>
</comment>
<comment type="cofactor">
    <cofactor evidence="3">
        <name>Mg(2+)</name>
        <dbReference type="ChEBI" id="CHEBI:18420"/>
    </cofactor>
</comment>
<comment type="catalytic activity">
    <reaction evidence="3 4">
        <text>N-[(R)-4-phosphopantothenoyl]-L-cysteine + H(+) = (R)-4'-phosphopantetheine + CO2</text>
        <dbReference type="Rhea" id="RHEA:16793"/>
        <dbReference type="ChEBI" id="CHEBI:15378"/>
        <dbReference type="ChEBI" id="CHEBI:16526"/>
        <dbReference type="ChEBI" id="CHEBI:59458"/>
        <dbReference type="ChEBI" id="CHEBI:61723"/>
        <dbReference type="EC" id="4.1.1.36"/>
    </reaction>
</comment>
<evidence type="ECO:0000256" key="3">
    <source>
        <dbReference type="HAMAP-Rule" id="MF_02225"/>
    </source>
</evidence>
<proteinExistence type="inferred from homology"/>
<dbReference type="GO" id="GO:0010181">
    <property type="term" value="F:FMN binding"/>
    <property type="evidence" value="ECO:0007669"/>
    <property type="project" value="UniProtKB-UniRule"/>
</dbReference>
<keyword evidence="3 4" id="KW-0285">Flavoprotein</keyword>
<dbReference type="AlphaFoldDB" id="A0A7L4YJH8"/>
<evidence type="ECO:0000259" key="5">
    <source>
        <dbReference type="Pfam" id="PF02441"/>
    </source>
</evidence>
<feature type="binding site" evidence="3">
    <location>
        <position position="333"/>
    </location>
    <ligand>
        <name>CTP</name>
        <dbReference type="ChEBI" id="CHEBI:37563"/>
    </ligand>
</feature>
<dbReference type="EC" id="6.3.2.5" evidence="3"/>
<feature type="binding site" evidence="3">
    <location>
        <position position="282"/>
    </location>
    <ligand>
        <name>CTP</name>
        <dbReference type="ChEBI" id="CHEBI:37563"/>
    </ligand>
</feature>
<dbReference type="HAMAP" id="MF_02225">
    <property type="entry name" value="CoaBC"/>
    <property type="match status" value="1"/>
</dbReference>
<dbReference type="GO" id="GO:0004633">
    <property type="term" value="F:phosphopantothenoylcysteine decarboxylase activity"/>
    <property type="evidence" value="ECO:0007669"/>
    <property type="project" value="UniProtKB-UniRule"/>
</dbReference>